<protein>
    <submittedName>
        <fullName evidence="2">Uncharacterized protein</fullName>
    </submittedName>
</protein>
<organism evidence="2 3">
    <name type="scientific">Janibacter alkaliphilus</name>
    <dbReference type="NCBI Taxonomy" id="1069963"/>
    <lineage>
        <taxon>Bacteria</taxon>
        <taxon>Bacillati</taxon>
        <taxon>Actinomycetota</taxon>
        <taxon>Actinomycetes</taxon>
        <taxon>Micrococcales</taxon>
        <taxon>Intrasporangiaceae</taxon>
        <taxon>Janibacter</taxon>
    </lineage>
</organism>
<name>A0A852X269_9MICO</name>
<evidence type="ECO:0000256" key="1">
    <source>
        <dbReference type="SAM" id="SignalP"/>
    </source>
</evidence>
<evidence type="ECO:0000313" key="3">
    <source>
        <dbReference type="Proteomes" id="UP000592181"/>
    </source>
</evidence>
<dbReference type="AlphaFoldDB" id="A0A852X269"/>
<comment type="caution">
    <text evidence="2">The sequence shown here is derived from an EMBL/GenBank/DDBJ whole genome shotgun (WGS) entry which is preliminary data.</text>
</comment>
<keyword evidence="1" id="KW-0732">Signal</keyword>
<feature type="signal peptide" evidence="1">
    <location>
        <begin position="1"/>
        <end position="22"/>
    </location>
</feature>
<keyword evidence="3" id="KW-1185">Reference proteome</keyword>
<feature type="chain" id="PRO_5032399005" evidence="1">
    <location>
        <begin position="23"/>
        <end position="250"/>
    </location>
</feature>
<reference evidence="2 3" key="1">
    <citation type="submission" date="2020-07" db="EMBL/GenBank/DDBJ databases">
        <title>Sequencing the genomes of 1000 actinobacteria strains.</title>
        <authorList>
            <person name="Klenk H.-P."/>
        </authorList>
    </citation>
    <scope>NUCLEOTIDE SEQUENCE [LARGE SCALE GENOMIC DNA]</scope>
    <source>
        <strain evidence="2 3">DSM 24723</strain>
    </source>
</reference>
<dbReference type="RefSeq" id="WP_179462415.1">
    <property type="nucleotide sequence ID" value="NZ_JACBZX010000001.1"/>
</dbReference>
<evidence type="ECO:0000313" key="2">
    <source>
        <dbReference type="EMBL" id="NYG36979.1"/>
    </source>
</evidence>
<sequence length="250" mass="24943">MSLVAAAVVPAAPALIPGLGGAADPLAEVREVARNAVADAVAEGGTDPYVVVVSSVEASLLGGRTVRRWAIGAPSGAGRFLGTGAPDRALPAGLEIGRMLLPEGLEAELLGVAQDAGTQECLTVGRHQTDGADTVLIVVADGSATRTEKAPGHLDPRAEGFDAGLARALAEVDGRALADLDPEPAEALWCRGRAALQVLAGALAAGSGAGAGADPRSGADLGPGGRSRLRGEVLLDEAPFGVGYLVATWR</sequence>
<dbReference type="Proteomes" id="UP000592181">
    <property type="component" value="Unassembled WGS sequence"/>
</dbReference>
<gene>
    <name evidence="2" type="ORF">BJY28_001448</name>
</gene>
<proteinExistence type="predicted"/>
<dbReference type="Gene3D" id="3.40.830.10">
    <property type="entry name" value="LigB-like"/>
    <property type="match status" value="1"/>
</dbReference>
<dbReference type="EMBL" id="JACBZX010000001">
    <property type="protein sequence ID" value="NYG36979.1"/>
    <property type="molecule type" value="Genomic_DNA"/>
</dbReference>
<accession>A0A852X269</accession>